<evidence type="ECO:0000259" key="2">
    <source>
        <dbReference type="Pfam" id="PF13581"/>
    </source>
</evidence>
<dbReference type="InterPro" id="IPR050267">
    <property type="entry name" value="Anti-sigma-factor_SerPK"/>
</dbReference>
<dbReference type="PANTHER" id="PTHR35526:SF3">
    <property type="entry name" value="ANTI-SIGMA-F FACTOR RSBW"/>
    <property type="match status" value="1"/>
</dbReference>
<accession>A0A8J6YA63</accession>
<dbReference type="InterPro" id="IPR036890">
    <property type="entry name" value="HATPase_C_sf"/>
</dbReference>
<evidence type="ECO:0000313" key="4">
    <source>
        <dbReference type="Proteomes" id="UP000598633"/>
    </source>
</evidence>
<keyword evidence="1" id="KW-0723">Serine/threonine-protein kinase</keyword>
<keyword evidence="1" id="KW-0808">Transferase</keyword>
<proteinExistence type="predicted"/>
<reference evidence="3 4" key="1">
    <citation type="submission" date="2020-08" db="EMBL/GenBank/DDBJ databases">
        <title>Acidobacteriota in marine sediments use diverse sulfur dissimilation pathways.</title>
        <authorList>
            <person name="Wasmund K."/>
        </authorList>
    </citation>
    <scope>NUCLEOTIDE SEQUENCE [LARGE SCALE GENOMIC DNA]</scope>
    <source>
        <strain evidence="3">MAG AM3-A</strain>
    </source>
</reference>
<keyword evidence="3" id="KW-0547">Nucleotide-binding</keyword>
<evidence type="ECO:0000313" key="3">
    <source>
        <dbReference type="EMBL" id="MBD3870055.1"/>
    </source>
</evidence>
<dbReference type="Gene3D" id="3.30.565.10">
    <property type="entry name" value="Histidine kinase-like ATPase, C-terminal domain"/>
    <property type="match status" value="1"/>
</dbReference>
<dbReference type="EMBL" id="JACXWA010000027">
    <property type="protein sequence ID" value="MBD3870055.1"/>
    <property type="molecule type" value="Genomic_DNA"/>
</dbReference>
<comment type="caution">
    <text evidence="3">The sequence shown here is derived from an EMBL/GenBank/DDBJ whole genome shotgun (WGS) entry which is preliminary data.</text>
</comment>
<dbReference type="InterPro" id="IPR003594">
    <property type="entry name" value="HATPase_dom"/>
</dbReference>
<dbReference type="Pfam" id="PF13581">
    <property type="entry name" value="HATPase_c_2"/>
    <property type="match status" value="1"/>
</dbReference>
<dbReference type="PANTHER" id="PTHR35526">
    <property type="entry name" value="ANTI-SIGMA-F FACTOR RSBW-RELATED"/>
    <property type="match status" value="1"/>
</dbReference>
<protein>
    <submittedName>
        <fullName evidence="3">ATP-binding protein</fullName>
    </submittedName>
</protein>
<dbReference type="AlphaFoldDB" id="A0A8J6YA63"/>
<organism evidence="3 4">
    <name type="scientific">Candidatus Sulfomarinibacter kjeldsenii</name>
    <dbReference type="NCBI Taxonomy" id="2885994"/>
    <lineage>
        <taxon>Bacteria</taxon>
        <taxon>Pseudomonadati</taxon>
        <taxon>Acidobacteriota</taxon>
        <taxon>Thermoanaerobaculia</taxon>
        <taxon>Thermoanaerobaculales</taxon>
        <taxon>Candidatus Sulfomarinibacteraceae</taxon>
        <taxon>Candidatus Sulfomarinibacter</taxon>
    </lineage>
</organism>
<dbReference type="SUPFAM" id="SSF55874">
    <property type="entry name" value="ATPase domain of HSP90 chaperone/DNA topoisomerase II/histidine kinase"/>
    <property type="match status" value="1"/>
</dbReference>
<keyword evidence="1" id="KW-0418">Kinase</keyword>
<keyword evidence="3" id="KW-0067">ATP-binding</keyword>
<name>A0A8J6YA63_9BACT</name>
<gene>
    <name evidence="3" type="ORF">IFJ97_01690</name>
</gene>
<dbReference type="CDD" id="cd16936">
    <property type="entry name" value="HATPase_RsbW-like"/>
    <property type="match status" value="1"/>
</dbReference>
<evidence type="ECO:0000256" key="1">
    <source>
        <dbReference type="ARBA" id="ARBA00022527"/>
    </source>
</evidence>
<dbReference type="GO" id="GO:0005524">
    <property type="term" value="F:ATP binding"/>
    <property type="evidence" value="ECO:0007669"/>
    <property type="project" value="UniProtKB-KW"/>
</dbReference>
<sequence length="138" mass="14774">MEVVLHLPVVPNVELVAAKAVEALGGALGMHQTHVEAASVAMVEACLNAMEHGGGPFTVRLRSENQESRPCLVIEVEDHGEGFDPATAPQNSASRVLGSTMKRGWGLTLIRELMDEVQIRSGPGMTQVSMRKYVESAP</sequence>
<dbReference type="Proteomes" id="UP000598633">
    <property type="component" value="Unassembled WGS sequence"/>
</dbReference>
<feature type="domain" description="Histidine kinase/HSP90-like ATPase" evidence="2">
    <location>
        <begin position="17"/>
        <end position="132"/>
    </location>
</feature>
<dbReference type="GO" id="GO:0004674">
    <property type="term" value="F:protein serine/threonine kinase activity"/>
    <property type="evidence" value="ECO:0007669"/>
    <property type="project" value="UniProtKB-KW"/>
</dbReference>